<reference evidence="2" key="1">
    <citation type="submission" date="2019-12" db="EMBL/GenBank/DDBJ databases">
        <title>An insight into the sialome of adult female Ixodes ricinus ticks feeding for 6 days.</title>
        <authorList>
            <person name="Perner J."/>
            <person name="Ribeiro J.M.C."/>
        </authorList>
    </citation>
    <scope>NUCLEOTIDE SEQUENCE</scope>
    <source>
        <strain evidence="2">Semi-engorged</strain>
        <tissue evidence="2">Salivary glands</tissue>
    </source>
</reference>
<name>A0A6B0UAP9_IXORI</name>
<dbReference type="AlphaFoldDB" id="A0A6B0UAP9"/>
<dbReference type="EMBL" id="GIFC01006605">
    <property type="protein sequence ID" value="MXU88688.1"/>
    <property type="molecule type" value="Transcribed_RNA"/>
</dbReference>
<proteinExistence type="predicted"/>
<evidence type="ECO:0000256" key="1">
    <source>
        <dbReference type="SAM" id="MobiDB-lite"/>
    </source>
</evidence>
<accession>A0A6B0UAP9</accession>
<protein>
    <submittedName>
        <fullName evidence="2">Putative secreted protein</fullName>
    </submittedName>
</protein>
<sequence>MQPISQLLVLSRRVAVLARVAALEGELVPRTLGDGCLVGSSVAAHAGHVPGFVQPNAEQGPRPQRLREVGVPGGQQLPPHNGHQLHVKLDLEETSIGRDLWLP</sequence>
<feature type="region of interest" description="Disordered" evidence="1">
    <location>
        <begin position="51"/>
        <end position="83"/>
    </location>
</feature>
<organism evidence="2">
    <name type="scientific">Ixodes ricinus</name>
    <name type="common">Common tick</name>
    <name type="synonym">Acarus ricinus</name>
    <dbReference type="NCBI Taxonomy" id="34613"/>
    <lineage>
        <taxon>Eukaryota</taxon>
        <taxon>Metazoa</taxon>
        <taxon>Ecdysozoa</taxon>
        <taxon>Arthropoda</taxon>
        <taxon>Chelicerata</taxon>
        <taxon>Arachnida</taxon>
        <taxon>Acari</taxon>
        <taxon>Parasitiformes</taxon>
        <taxon>Ixodida</taxon>
        <taxon>Ixodoidea</taxon>
        <taxon>Ixodidae</taxon>
        <taxon>Ixodinae</taxon>
        <taxon>Ixodes</taxon>
    </lineage>
</organism>
<evidence type="ECO:0000313" key="2">
    <source>
        <dbReference type="EMBL" id="MXU88688.1"/>
    </source>
</evidence>